<dbReference type="InterPro" id="IPR012340">
    <property type="entry name" value="NA-bd_OB-fold"/>
</dbReference>
<dbReference type="GO" id="GO:0003676">
    <property type="term" value="F:nucleic acid binding"/>
    <property type="evidence" value="ECO:0007669"/>
    <property type="project" value="InterPro"/>
</dbReference>
<keyword evidence="8" id="KW-0239">DNA-directed DNA polymerase</keyword>
<dbReference type="EC" id="2.7.7.7" evidence="3"/>
<comment type="similarity">
    <text evidence="2">Belongs to the DNA polymerase type-C family. DnaE subfamily.</text>
</comment>
<protein>
    <recommendedName>
        <fullName evidence="4">DNA polymerase III subunit alpha</fullName>
        <ecNumber evidence="3">2.7.7.7</ecNumber>
    </recommendedName>
</protein>
<keyword evidence="7" id="KW-0235">DNA replication</keyword>
<dbReference type="PANTHER" id="PTHR32294:SF0">
    <property type="entry name" value="DNA POLYMERASE III SUBUNIT ALPHA"/>
    <property type="match status" value="1"/>
</dbReference>
<dbReference type="InterPro" id="IPR029460">
    <property type="entry name" value="DNAPol_HHH"/>
</dbReference>
<evidence type="ECO:0000256" key="3">
    <source>
        <dbReference type="ARBA" id="ARBA00012417"/>
    </source>
</evidence>
<reference evidence="13 14" key="1">
    <citation type="submission" date="2016-10" db="EMBL/GenBank/DDBJ databases">
        <authorList>
            <person name="de Groot N.N."/>
        </authorList>
    </citation>
    <scope>NUCLEOTIDE SEQUENCE [LARGE SCALE GENOMIC DNA]</scope>
    <source>
        <strain evidence="13 14">DSM 15827</strain>
    </source>
</reference>
<dbReference type="InterPro" id="IPR011708">
    <property type="entry name" value="DNA_pol3_alpha_NTPase_dom"/>
</dbReference>
<evidence type="ECO:0000256" key="10">
    <source>
        <dbReference type="ARBA" id="ARBA00026073"/>
    </source>
</evidence>
<feature type="domain" description="Polymerase/histidinol phosphatase N-terminal" evidence="12">
    <location>
        <begin position="4"/>
        <end position="71"/>
    </location>
</feature>
<dbReference type="InterPro" id="IPR041931">
    <property type="entry name" value="DNA_pol3_alpha_thumb_dom"/>
</dbReference>
<dbReference type="GO" id="GO:0008408">
    <property type="term" value="F:3'-5' exonuclease activity"/>
    <property type="evidence" value="ECO:0007669"/>
    <property type="project" value="InterPro"/>
</dbReference>
<evidence type="ECO:0000256" key="7">
    <source>
        <dbReference type="ARBA" id="ARBA00022705"/>
    </source>
</evidence>
<accession>A0A1H9HVA1</accession>
<dbReference type="RefSeq" id="WP_177159483.1">
    <property type="nucleotide sequence ID" value="NZ_FOGF01000003.1"/>
</dbReference>
<dbReference type="Pfam" id="PF02811">
    <property type="entry name" value="PHP"/>
    <property type="match status" value="1"/>
</dbReference>
<evidence type="ECO:0000259" key="12">
    <source>
        <dbReference type="SMART" id="SM00481"/>
    </source>
</evidence>
<dbReference type="SUPFAM" id="SSF89550">
    <property type="entry name" value="PHP domain-like"/>
    <property type="match status" value="1"/>
</dbReference>
<comment type="subunit">
    <text evidence="10">DNA polymerase III contains a core (composed of alpha, epsilon and theta chains) that associates with a tau subunit. This core dimerizes to form the POLIII' complex. PolIII' associates with the gamma complex (composed of gamma, delta, delta', psi and chi chains) and with the beta chain to form the complete DNA polymerase III complex.</text>
</comment>
<dbReference type="Pfam" id="PF17657">
    <property type="entry name" value="DNA_pol3_finger"/>
    <property type="match status" value="1"/>
</dbReference>
<evidence type="ECO:0000256" key="1">
    <source>
        <dbReference type="ARBA" id="ARBA00004496"/>
    </source>
</evidence>
<name>A0A1H9HVA1_9LACT</name>
<dbReference type="InterPro" id="IPR004805">
    <property type="entry name" value="DnaE2/DnaE/PolC"/>
</dbReference>
<keyword evidence="14" id="KW-1185">Reference proteome</keyword>
<evidence type="ECO:0000256" key="8">
    <source>
        <dbReference type="ARBA" id="ARBA00022932"/>
    </source>
</evidence>
<evidence type="ECO:0000313" key="13">
    <source>
        <dbReference type="EMBL" id="SEQ66152.1"/>
    </source>
</evidence>
<keyword evidence="5" id="KW-0808">Transferase</keyword>
<dbReference type="AlphaFoldDB" id="A0A1H9HVA1"/>
<comment type="catalytic activity">
    <reaction evidence="11">
        <text>DNA(n) + a 2'-deoxyribonucleoside 5'-triphosphate = DNA(n+1) + diphosphate</text>
        <dbReference type="Rhea" id="RHEA:22508"/>
        <dbReference type="Rhea" id="RHEA-COMP:17339"/>
        <dbReference type="Rhea" id="RHEA-COMP:17340"/>
        <dbReference type="ChEBI" id="CHEBI:33019"/>
        <dbReference type="ChEBI" id="CHEBI:61560"/>
        <dbReference type="ChEBI" id="CHEBI:173112"/>
        <dbReference type="EC" id="2.7.7.7"/>
    </reaction>
</comment>
<comment type="function">
    <text evidence="9">DNA polymerase III is a complex, multichain enzyme responsible for most of the replicative synthesis in bacteria. This DNA polymerase also exhibits 3' to 5' exonuclease activity. The alpha chain is the DNA polymerase.</text>
</comment>
<dbReference type="Gene3D" id="1.10.150.870">
    <property type="match status" value="1"/>
</dbReference>
<dbReference type="InterPro" id="IPR004013">
    <property type="entry name" value="PHP_dom"/>
</dbReference>
<evidence type="ECO:0000256" key="5">
    <source>
        <dbReference type="ARBA" id="ARBA00022679"/>
    </source>
</evidence>
<sequence length="1112" mass="126733">MNFVTLQVASAYSLLKSTIAIDEYVKLGKKLGYDALALSDQGMMHGALEFYQTCQRHQIRPIIGCEFAIPGVLHQEFLQPIMVYAKNKAGYHSLIKLSTIYQEKGCHAEFIEEINQQNSNLKVLLAYKDSEWLRYIDQPELLVQYFATIREMFPTIELALGIGIQQVDSKAYQVVAPIAKQLAITPIAHQVTFYLYTEDDFSWRVLEAIDQGQQLQNYASEITGPYYLHETHAMKRMFVERKAKELITNHLAFIEDLAVEIDMDKHLLPKYQVPNDAPSNSYLKEVCQKGLLQRGVANNSVYQERLNYELTVIEDMGFSDYFLIVWDIMAYAHKADIQTGPGRGSAAGSLVAYALDITQVDPIEHGLIFERFLNRERFTMPDIDLDFPDNKRELVLQYVLEKYGKAHVAQIATFGTLAAKQALRDVGRVMGLSVTEMAQWSKAVPNQLKIKLTTAYQQSRALREIVERSPRNQLIYQTALKIEGLPRHMSTHAAGVVISDRPLVDHIPLVYREGELPITQYTMNDVEKIGLLKMDFLGLKNLTILYDALQFVKKINHEAIDIYQINPQDEKTLKLFGEAYTNGIFQFESDGIKQVLRRLKPSSLEDIAAVNALYRPGPMEQIDTFIKRKNHKETIRYINSDLAPILESTYGIMVYQEQVLQVACKFAGFSLGEADILRRAIGKKKLAVIEQEKVHFIEGAKNLGYEEQTAIEVYRYIERFANYGFNKSHAYAYSLLAYQLAYLKANYPSAFFAALLKSMNASSKKAQDYLTEAKRAGVRVLPPSIQTSVMDFTVSDTGIITGLGAIKGLRKDVMMYIIQNRANYGEYRGFMDFCFRLGKKYCREEVISALVYVGALDSFGETRASLIATIPGVVESVNLHGDNLVLDVNDELFPKMEVKPEISLLEKLDKEIEFLGYPISAHPTEEYQEAYDAGIVQTINDIFEAKIVSVLGVITSVKRIRTKKGEPMAFATLQDATGTIDLVLFQRDYPKYYQLLEEKALVQITGKVSKNRMNDWQIQIQKVHPIEIIAEMLKESKKKCYLKIDENHYNQQTMDKISRIVQQHSGFTPVFIYLNREKKVVKPNFIRGIKISNNSTYELEKIVGQENVRIVE</sequence>
<dbReference type="GO" id="GO:0006260">
    <property type="term" value="P:DNA replication"/>
    <property type="evidence" value="ECO:0007669"/>
    <property type="project" value="UniProtKB-KW"/>
</dbReference>
<dbReference type="NCBIfam" id="NF004226">
    <property type="entry name" value="PRK05673.1"/>
    <property type="match status" value="1"/>
</dbReference>
<dbReference type="SUPFAM" id="SSF50249">
    <property type="entry name" value="Nucleic acid-binding proteins"/>
    <property type="match status" value="1"/>
</dbReference>
<dbReference type="Pfam" id="PF07733">
    <property type="entry name" value="DNA_pol3_alpha"/>
    <property type="match status" value="1"/>
</dbReference>
<dbReference type="InterPro" id="IPR003141">
    <property type="entry name" value="Pol/His_phosphatase_N"/>
</dbReference>
<dbReference type="SMART" id="SM00481">
    <property type="entry name" value="POLIIIAc"/>
    <property type="match status" value="1"/>
</dbReference>
<dbReference type="Pfam" id="PF14579">
    <property type="entry name" value="HHH_6"/>
    <property type="match status" value="1"/>
</dbReference>
<dbReference type="CDD" id="cd07431">
    <property type="entry name" value="PHP_PolIIIA"/>
    <property type="match status" value="1"/>
</dbReference>
<evidence type="ECO:0000256" key="9">
    <source>
        <dbReference type="ARBA" id="ARBA00025611"/>
    </source>
</evidence>
<dbReference type="Proteomes" id="UP000198556">
    <property type="component" value="Unassembled WGS sequence"/>
</dbReference>
<proteinExistence type="inferred from homology"/>
<dbReference type="Gene3D" id="1.10.10.1600">
    <property type="entry name" value="Bacterial DNA polymerase III alpha subunit, thumb domain"/>
    <property type="match status" value="1"/>
</dbReference>
<dbReference type="CDD" id="cd04485">
    <property type="entry name" value="DnaE_OBF"/>
    <property type="match status" value="1"/>
</dbReference>
<dbReference type="Gene3D" id="3.20.20.140">
    <property type="entry name" value="Metal-dependent hydrolases"/>
    <property type="match status" value="1"/>
</dbReference>
<dbReference type="InterPro" id="IPR004365">
    <property type="entry name" value="NA-bd_OB_tRNA"/>
</dbReference>
<dbReference type="InterPro" id="IPR016195">
    <property type="entry name" value="Pol/histidinol_Pase-like"/>
</dbReference>
<evidence type="ECO:0000256" key="2">
    <source>
        <dbReference type="ARBA" id="ARBA00009496"/>
    </source>
</evidence>
<dbReference type="STRING" id="137733.SAMN05421767_10372"/>
<organism evidence="13 14">
    <name type="scientific">Granulicatella balaenopterae</name>
    <dbReference type="NCBI Taxonomy" id="137733"/>
    <lineage>
        <taxon>Bacteria</taxon>
        <taxon>Bacillati</taxon>
        <taxon>Bacillota</taxon>
        <taxon>Bacilli</taxon>
        <taxon>Lactobacillales</taxon>
        <taxon>Carnobacteriaceae</taxon>
        <taxon>Granulicatella</taxon>
    </lineage>
</organism>
<dbReference type="NCBIfam" id="TIGR00594">
    <property type="entry name" value="polc"/>
    <property type="match status" value="1"/>
</dbReference>
<dbReference type="Pfam" id="PF01336">
    <property type="entry name" value="tRNA_anti-codon"/>
    <property type="match status" value="1"/>
</dbReference>
<gene>
    <name evidence="13" type="ORF">SAMN05421767_10372</name>
</gene>
<dbReference type="PANTHER" id="PTHR32294">
    <property type="entry name" value="DNA POLYMERASE III SUBUNIT ALPHA"/>
    <property type="match status" value="1"/>
</dbReference>
<dbReference type="InterPro" id="IPR040982">
    <property type="entry name" value="DNA_pol3_finger"/>
</dbReference>
<dbReference type="EMBL" id="FOGF01000003">
    <property type="protein sequence ID" value="SEQ66152.1"/>
    <property type="molecule type" value="Genomic_DNA"/>
</dbReference>
<keyword evidence="6" id="KW-0548">Nucleotidyltransferase</keyword>
<evidence type="ECO:0000256" key="4">
    <source>
        <dbReference type="ARBA" id="ARBA00019114"/>
    </source>
</evidence>
<dbReference type="GO" id="GO:0005737">
    <property type="term" value="C:cytoplasm"/>
    <property type="evidence" value="ECO:0007669"/>
    <property type="project" value="UniProtKB-SubCell"/>
</dbReference>
<evidence type="ECO:0000313" key="14">
    <source>
        <dbReference type="Proteomes" id="UP000198556"/>
    </source>
</evidence>
<evidence type="ECO:0000256" key="6">
    <source>
        <dbReference type="ARBA" id="ARBA00022695"/>
    </source>
</evidence>
<comment type="subcellular location">
    <subcellularLocation>
        <location evidence="1">Cytoplasm</location>
    </subcellularLocation>
</comment>
<dbReference type="GO" id="GO:0003887">
    <property type="term" value="F:DNA-directed DNA polymerase activity"/>
    <property type="evidence" value="ECO:0007669"/>
    <property type="project" value="UniProtKB-KW"/>
</dbReference>
<dbReference type="Gene3D" id="2.40.50.140">
    <property type="entry name" value="Nucleic acid-binding proteins"/>
    <property type="match status" value="1"/>
</dbReference>
<evidence type="ECO:0000256" key="11">
    <source>
        <dbReference type="ARBA" id="ARBA00049244"/>
    </source>
</evidence>